<comment type="caution">
    <text evidence="2">The sequence shown here is derived from an EMBL/GenBank/DDBJ whole genome shotgun (WGS) entry which is preliminary data.</text>
</comment>
<keyword evidence="3" id="KW-1185">Reference proteome</keyword>
<name>A0A8J2K050_9HEXA</name>
<gene>
    <name evidence="2" type="ORF">AFUS01_LOCUS16656</name>
</gene>
<organism evidence="2 3">
    <name type="scientific">Allacma fusca</name>
    <dbReference type="NCBI Taxonomy" id="39272"/>
    <lineage>
        <taxon>Eukaryota</taxon>
        <taxon>Metazoa</taxon>
        <taxon>Ecdysozoa</taxon>
        <taxon>Arthropoda</taxon>
        <taxon>Hexapoda</taxon>
        <taxon>Collembola</taxon>
        <taxon>Symphypleona</taxon>
        <taxon>Sminthuridae</taxon>
        <taxon>Allacma</taxon>
    </lineage>
</organism>
<evidence type="ECO:0000256" key="1">
    <source>
        <dbReference type="SAM" id="MobiDB-lite"/>
    </source>
</evidence>
<reference evidence="2" key="1">
    <citation type="submission" date="2021-06" db="EMBL/GenBank/DDBJ databases">
        <authorList>
            <person name="Hodson N. C."/>
            <person name="Mongue J. A."/>
            <person name="Jaron S. K."/>
        </authorList>
    </citation>
    <scope>NUCLEOTIDE SEQUENCE</scope>
</reference>
<proteinExistence type="predicted"/>
<protein>
    <submittedName>
        <fullName evidence="2">Uncharacterized protein</fullName>
    </submittedName>
</protein>
<dbReference type="EMBL" id="CAJVCH010154047">
    <property type="protein sequence ID" value="CAG7727837.1"/>
    <property type="molecule type" value="Genomic_DNA"/>
</dbReference>
<dbReference type="AlphaFoldDB" id="A0A8J2K050"/>
<sequence>MDSEEGGLGLLQSRLLGCKVGEKDRRFVEWCRGRGSVENVPSPLARPHYGNRSGNGHGDGGRLRACDSMKSTLFAGPKTWSG</sequence>
<evidence type="ECO:0000313" key="2">
    <source>
        <dbReference type="EMBL" id="CAG7727837.1"/>
    </source>
</evidence>
<dbReference type="Proteomes" id="UP000708208">
    <property type="component" value="Unassembled WGS sequence"/>
</dbReference>
<accession>A0A8J2K050</accession>
<feature type="region of interest" description="Disordered" evidence="1">
    <location>
        <begin position="41"/>
        <end position="61"/>
    </location>
</feature>
<evidence type="ECO:0000313" key="3">
    <source>
        <dbReference type="Proteomes" id="UP000708208"/>
    </source>
</evidence>